<organism evidence="1 2">
    <name type="scientific">Ficus carica</name>
    <name type="common">Common fig</name>
    <dbReference type="NCBI Taxonomy" id="3494"/>
    <lineage>
        <taxon>Eukaryota</taxon>
        <taxon>Viridiplantae</taxon>
        <taxon>Streptophyta</taxon>
        <taxon>Embryophyta</taxon>
        <taxon>Tracheophyta</taxon>
        <taxon>Spermatophyta</taxon>
        <taxon>Magnoliopsida</taxon>
        <taxon>eudicotyledons</taxon>
        <taxon>Gunneridae</taxon>
        <taxon>Pentapetalae</taxon>
        <taxon>rosids</taxon>
        <taxon>fabids</taxon>
        <taxon>Rosales</taxon>
        <taxon>Moraceae</taxon>
        <taxon>Ficeae</taxon>
        <taxon>Ficus</taxon>
    </lineage>
</organism>
<accession>A0AA88JIT6</accession>
<sequence length="57" mass="6328">MPRKSSGETYVWDPVKEKLFLEKLDDYLPSTGGKPPTSSILNLWANEFNAQFGGVPA</sequence>
<proteinExistence type="predicted"/>
<protein>
    <submittedName>
        <fullName evidence="1">Uncharacterized protein</fullName>
    </submittedName>
</protein>
<dbReference type="Proteomes" id="UP001187192">
    <property type="component" value="Unassembled WGS sequence"/>
</dbReference>
<comment type="caution">
    <text evidence="1">The sequence shown here is derived from an EMBL/GenBank/DDBJ whole genome shotgun (WGS) entry which is preliminary data.</text>
</comment>
<evidence type="ECO:0000313" key="2">
    <source>
        <dbReference type="Proteomes" id="UP001187192"/>
    </source>
</evidence>
<evidence type="ECO:0000313" key="1">
    <source>
        <dbReference type="EMBL" id="GMN73912.1"/>
    </source>
</evidence>
<gene>
    <name evidence="1" type="ORF">TIFTF001_052270</name>
</gene>
<keyword evidence="2" id="KW-1185">Reference proteome</keyword>
<name>A0AA88JIT6_FICCA</name>
<feature type="non-terminal residue" evidence="1">
    <location>
        <position position="57"/>
    </location>
</feature>
<reference evidence="1" key="1">
    <citation type="submission" date="2023-07" db="EMBL/GenBank/DDBJ databases">
        <title>draft genome sequence of fig (Ficus carica).</title>
        <authorList>
            <person name="Takahashi T."/>
            <person name="Nishimura K."/>
        </authorList>
    </citation>
    <scope>NUCLEOTIDE SEQUENCE</scope>
</reference>
<dbReference type="EMBL" id="BTGU01010747">
    <property type="protein sequence ID" value="GMN73912.1"/>
    <property type="molecule type" value="Genomic_DNA"/>
</dbReference>
<dbReference type="AlphaFoldDB" id="A0AA88JIT6"/>